<comment type="caution">
    <text evidence="7">The sequence shown here is derived from an EMBL/GenBank/DDBJ whole genome shotgun (WGS) entry which is preliminary data.</text>
</comment>
<dbReference type="GO" id="GO:0008270">
    <property type="term" value="F:zinc ion binding"/>
    <property type="evidence" value="ECO:0007669"/>
    <property type="project" value="InterPro"/>
</dbReference>
<feature type="region of interest" description="Disordered" evidence="5">
    <location>
        <begin position="1"/>
        <end position="172"/>
    </location>
</feature>
<feature type="compositionally biased region" description="Polar residues" evidence="5">
    <location>
        <begin position="157"/>
        <end position="169"/>
    </location>
</feature>
<comment type="catalytic activity">
    <reaction evidence="1 4">
        <text>S-ubiquitinyl-[E2 ubiquitin-conjugating enzyme]-L-cysteine + [acceptor protein]-L-lysine = [E2 ubiquitin-conjugating enzyme]-L-cysteine + N(6)-ubiquitinyl-[acceptor protein]-L-lysine.</text>
        <dbReference type="EC" id="2.3.2.26"/>
    </reaction>
</comment>
<sequence length="1377" mass="149869">MADQNPSFNQPGGSQRRMRQGATSGSSVSSHLSQDKTSATNNKRKKQKSGLKRKSTPEKSSIPEKVKKGSKTVISDLTFSSQSSSKELKVAIEKVHRTPKDSQQTSVSHSRSLPTFQTNLPGPSKHLSSASKLELKRGKQSKRRKHEEEAEEEETEINITPNSLRSYSRTHPYRFQSIDYYAPRRLSKGGISVVFETSPGRVSIPESQSLPSVSGLGGSKTEEKGNSDISKSSKGPKHNSGSDTSVKGEAPTTSGVQTRRQSEPTSSSGKSKRKASAGTSPASSKGKSSTSKGKGRTTARTTGASTSSQAASTNSTTGTCASTRSRRGSGMSKRGPGKGGRQDGMSNQDTTTESSASNANESNEETSQGATAASNTSGAASALATGGEGESDDSEVSRLQALLEARGIPPHLFNALGPRMQHILNSRMGTGASTKAQQLLTGLQATGDESQQLQAVIEMCQLLVMGNEDTLGGFPVKQVVPALITLLSMEHNFDMMNQACRALTYMMEALPRSSSVVSSAIPVFLEKLQVIQCMDVAEQSLTALEMLSRRHTAILQAGGLSACLLYIEFFSIVAQRNALAVAANCCQSISPDEFRRVSDSLQLLTGRLQHSDKKSVESCCLCFARLVDNFQNDKNLLKQVASHGLNANLQQLLVITPPVISTGTFIMVIRMMALMCSRCPELAVELIKQNIAETISYLLMGSPDQASQEIELVPRSPQELYEITSLISELMPRLPTDGIFAVDALLKRGTIQSTDAAIWQWKDDGGIWRPYSQIDNRILEAAHQAGEDEVTLSTLSRTYTIDYNAMQQINEDTGNARPVQRKPNPAAGTNASGVAQEITEDARLALLNENQDLSASFIKALFAVLYEVYSSSAGPAVKHKCLKSLLRMVYFAKPDLLREVLQNLAVSSHIAAMMSSQDLKVVVGALQMAEILMQKLPDIFHVFFRREGVMHQVKLLAEAPIEADKTPPTKRSTTSGSNAASSFQTPPQDNNDVEVGLNSDGVPQGRLSDPLKLKRPPKRVSGRKSRQSNLEEASQSHDLTDHPQGTSVWFQFPHQRILKSLFELIEGVRCGKEQRYTSYKFEFVALGKSQNASLANPGSSPSSQGGGLLGLRPGHLPDRSLELAKREATNNAQKEKVKKWIKDQAVKFISQYFDKEVSSESHPALTLLNKLCASVDELKPELPDGPPMIQLDISQTPPYVSLVSKVNGCISHLEQFPVKVHDLPVWRGPVAGVHKPQILQYASTKERHPACSNLRKWRGGAVKIDPWLWCRPSRGTVIRGYGRIRQDDEDSEEDVSDDDIDETLAAAFASSNTNIKHKLQFFIGDHLLPYNMTVYQAIKQFGGSSGASASSEDDRDTDDESNPLGRAGLWVKTHTIW</sequence>
<feature type="compositionally biased region" description="Acidic residues" evidence="5">
    <location>
        <begin position="1351"/>
        <end position="1361"/>
    </location>
</feature>
<dbReference type="GO" id="GO:0000209">
    <property type="term" value="P:protein polyubiquitination"/>
    <property type="evidence" value="ECO:0007669"/>
    <property type="project" value="TreeGrafter"/>
</dbReference>
<reference evidence="7 8" key="1">
    <citation type="journal article" date="2017" name="PLoS Biol.">
        <title>The sea cucumber genome provides insights into morphological evolution and visceral regeneration.</title>
        <authorList>
            <person name="Zhang X."/>
            <person name="Sun L."/>
            <person name="Yuan J."/>
            <person name="Sun Y."/>
            <person name="Gao Y."/>
            <person name="Zhang L."/>
            <person name="Li S."/>
            <person name="Dai H."/>
            <person name="Hamel J.F."/>
            <person name="Liu C."/>
            <person name="Yu Y."/>
            <person name="Liu S."/>
            <person name="Lin W."/>
            <person name="Guo K."/>
            <person name="Jin S."/>
            <person name="Xu P."/>
            <person name="Storey K.B."/>
            <person name="Huan P."/>
            <person name="Zhang T."/>
            <person name="Zhou Y."/>
            <person name="Zhang J."/>
            <person name="Lin C."/>
            <person name="Li X."/>
            <person name="Xing L."/>
            <person name="Huo D."/>
            <person name="Sun M."/>
            <person name="Wang L."/>
            <person name="Mercier A."/>
            <person name="Li F."/>
            <person name="Yang H."/>
            <person name="Xiang J."/>
        </authorList>
    </citation>
    <scope>NUCLEOTIDE SEQUENCE [LARGE SCALE GENOMIC DNA]</scope>
    <source>
        <strain evidence="7">Shaxun</strain>
        <tissue evidence="7">Muscle</tissue>
    </source>
</reference>
<feature type="compositionally biased region" description="Polar residues" evidence="5">
    <location>
        <begin position="969"/>
        <end position="990"/>
    </location>
</feature>
<evidence type="ECO:0000256" key="4">
    <source>
        <dbReference type="RuleBase" id="RU369009"/>
    </source>
</evidence>
<dbReference type="InterPro" id="IPR016024">
    <property type="entry name" value="ARM-type_fold"/>
</dbReference>
<feature type="compositionally biased region" description="Basic and acidic residues" evidence="5">
    <location>
        <begin position="86"/>
        <end position="100"/>
    </location>
</feature>
<feature type="domain" description="WWE" evidence="6">
    <location>
        <begin position="744"/>
        <end position="821"/>
    </location>
</feature>
<dbReference type="PANTHER" id="PTHR45670:SF13">
    <property type="entry name" value="E3 UBIQUITIN-PROTEIN LIGASE TRIP12"/>
    <property type="match status" value="1"/>
</dbReference>
<feature type="compositionally biased region" description="Polar residues" evidence="5">
    <location>
        <begin position="21"/>
        <end position="41"/>
    </location>
</feature>
<name>A0A2G8LND9_STIJA</name>
<dbReference type="Gene3D" id="3.30.720.50">
    <property type="match status" value="1"/>
</dbReference>
<proteinExistence type="inferred from homology"/>
<feature type="compositionally biased region" description="Basic and acidic residues" evidence="5">
    <location>
        <begin position="55"/>
        <end position="67"/>
    </location>
</feature>
<feature type="region of interest" description="Disordered" evidence="5">
    <location>
        <begin position="1092"/>
        <end position="1112"/>
    </location>
</feature>
<protein>
    <recommendedName>
        <fullName evidence="4">E3 ubiquitin-protein ligase</fullName>
        <ecNumber evidence="4">2.3.2.26</ecNumber>
    </recommendedName>
</protein>
<feature type="compositionally biased region" description="Low complexity" evidence="5">
    <location>
        <begin position="350"/>
        <end position="385"/>
    </location>
</feature>
<dbReference type="InterPro" id="IPR037197">
    <property type="entry name" value="WWE_dom_sf"/>
</dbReference>
<dbReference type="FunFam" id="3.30.720.50:FF:000001">
    <property type="entry name" value="E3 ubiquitin-protein ligase TRIP12 isoform X1"/>
    <property type="match status" value="1"/>
</dbReference>
<comment type="pathway">
    <text evidence="2 4">Protein modification; protein ubiquitination.</text>
</comment>
<evidence type="ECO:0000259" key="6">
    <source>
        <dbReference type="PROSITE" id="PS50918"/>
    </source>
</evidence>
<comment type="similarity">
    <text evidence="4">Belongs to the UPL family. K-HECT subfamily.</text>
</comment>
<dbReference type="InterPro" id="IPR011989">
    <property type="entry name" value="ARM-like"/>
</dbReference>
<dbReference type="InterPro" id="IPR018123">
    <property type="entry name" value="WWE-dom_subgr"/>
</dbReference>
<evidence type="ECO:0000256" key="1">
    <source>
        <dbReference type="ARBA" id="ARBA00000885"/>
    </source>
</evidence>
<dbReference type="Gene3D" id="1.25.10.10">
    <property type="entry name" value="Leucine-rich Repeat Variant"/>
    <property type="match status" value="1"/>
</dbReference>
<dbReference type="GO" id="GO:0016607">
    <property type="term" value="C:nuclear speck"/>
    <property type="evidence" value="ECO:0007669"/>
    <property type="project" value="TreeGrafter"/>
</dbReference>
<dbReference type="GO" id="GO:0043161">
    <property type="term" value="P:proteasome-mediated ubiquitin-dependent protein catabolic process"/>
    <property type="evidence" value="ECO:0007669"/>
    <property type="project" value="TreeGrafter"/>
</dbReference>
<feature type="compositionally biased region" description="Low complexity" evidence="5">
    <location>
        <begin position="276"/>
        <end position="319"/>
    </location>
</feature>
<gene>
    <name evidence="7" type="ORF">BSL78_01232</name>
</gene>
<evidence type="ECO:0000256" key="3">
    <source>
        <dbReference type="ARBA" id="ARBA00022679"/>
    </source>
</evidence>
<dbReference type="GO" id="GO:0006974">
    <property type="term" value="P:DNA damage response"/>
    <property type="evidence" value="ECO:0007669"/>
    <property type="project" value="TreeGrafter"/>
</dbReference>
<dbReference type="FunFam" id="1.25.10.10:FF:000018">
    <property type="entry name" value="E3 ubiquitin-protein ligase TRIP12 isoform X3"/>
    <property type="match status" value="1"/>
</dbReference>
<dbReference type="SUPFAM" id="SSF48371">
    <property type="entry name" value="ARM repeat"/>
    <property type="match status" value="1"/>
</dbReference>
<dbReference type="InterPro" id="IPR045322">
    <property type="entry name" value="HECTD1/TRIP12-like"/>
</dbReference>
<feature type="compositionally biased region" description="Polar residues" evidence="5">
    <location>
        <begin position="72"/>
        <end position="85"/>
    </location>
</feature>
<feature type="compositionally biased region" description="Polar residues" evidence="5">
    <location>
        <begin position="1"/>
        <end position="13"/>
    </location>
</feature>
<dbReference type="EC" id="2.3.2.26" evidence="4"/>
<dbReference type="SMART" id="SM00678">
    <property type="entry name" value="WWE"/>
    <property type="match status" value="1"/>
</dbReference>
<dbReference type="GO" id="GO:0061630">
    <property type="term" value="F:ubiquitin protein ligase activity"/>
    <property type="evidence" value="ECO:0007669"/>
    <property type="project" value="UniProtKB-UniRule"/>
</dbReference>
<feature type="compositionally biased region" description="Polar residues" evidence="5">
    <location>
        <begin position="227"/>
        <end position="259"/>
    </location>
</feature>
<feature type="region of interest" description="Disordered" evidence="5">
    <location>
        <begin position="199"/>
        <end position="397"/>
    </location>
</feature>
<feature type="compositionally biased region" description="Polar residues" evidence="5">
    <location>
        <begin position="101"/>
        <end position="131"/>
    </location>
</feature>
<dbReference type="Pfam" id="PF25579">
    <property type="entry name" value="TPR_TRIP12_N"/>
    <property type="match status" value="1"/>
</dbReference>
<dbReference type="Pfam" id="PF02825">
    <property type="entry name" value="WWE"/>
    <property type="match status" value="1"/>
</dbReference>
<feature type="region of interest" description="Disordered" evidence="5">
    <location>
        <begin position="1345"/>
        <end position="1365"/>
    </location>
</feature>
<dbReference type="InterPro" id="IPR057948">
    <property type="entry name" value="TPR_TRIP12_N"/>
</dbReference>
<dbReference type="EMBL" id="MRZV01000024">
    <property type="protein sequence ID" value="PIK61777.1"/>
    <property type="molecule type" value="Genomic_DNA"/>
</dbReference>
<feature type="region of interest" description="Disordered" evidence="5">
    <location>
        <begin position="961"/>
        <end position="1044"/>
    </location>
</feature>
<evidence type="ECO:0000256" key="5">
    <source>
        <dbReference type="SAM" id="MobiDB-lite"/>
    </source>
</evidence>
<dbReference type="PANTHER" id="PTHR45670">
    <property type="entry name" value="E3 UBIQUITIN-PROTEIN LIGASE TRIP12"/>
    <property type="match status" value="1"/>
</dbReference>
<dbReference type="Proteomes" id="UP000230750">
    <property type="component" value="Unassembled WGS sequence"/>
</dbReference>
<evidence type="ECO:0000256" key="2">
    <source>
        <dbReference type="ARBA" id="ARBA00004906"/>
    </source>
</evidence>
<accession>A0A2G8LND9</accession>
<evidence type="ECO:0000313" key="8">
    <source>
        <dbReference type="Proteomes" id="UP000230750"/>
    </source>
</evidence>
<dbReference type="UniPathway" id="UPA00143"/>
<dbReference type="SUPFAM" id="SSF117839">
    <property type="entry name" value="WWE domain"/>
    <property type="match status" value="1"/>
</dbReference>
<dbReference type="InterPro" id="IPR004170">
    <property type="entry name" value="WWE_dom"/>
</dbReference>
<feature type="compositionally biased region" description="Basic residues" evidence="5">
    <location>
        <begin position="42"/>
        <end position="54"/>
    </location>
</feature>
<keyword evidence="8" id="KW-1185">Reference proteome</keyword>
<dbReference type="STRING" id="307972.A0A2G8LND9"/>
<dbReference type="PROSITE" id="PS50918">
    <property type="entry name" value="WWE"/>
    <property type="match status" value="1"/>
</dbReference>
<feature type="compositionally biased region" description="Basic residues" evidence="5">
    <location>
        <begin position="1013"/>
        <end position="1026"/>
    </location>
</feature>
<evidence type="ECO:0000313" key="7">
    <source>
        <dbReference type="EMBL" id="PIK61777.1"/>
    </source>
</evidence>
<keyword evidence="4" id="KW-0833">Ubl conjugation pathway</keyword>
<keyword evidence="3 4" id="KW-0808">Transferase</keyword>
<organism evidence="7 8">
    <name type="scientific">Stichopus japonicus</name>
    <name type="common">Sea cucumber</name>
    <dbReference type="NCBI Taxonomy" id="307972"/>
    <lineage>
        <taxon>Eukaryota</taxon>
        <taxon>Metazoa</taxon>
        <taxon>Echinodermata</taxon>
        <taxon>Eleutherozoa</taxon>
        <taxon>Echinozoa</taxon>
        <taxon>Holothuroidea</taxon>
        <taxon>Aspidochirotacea</taxon>
        <taxon>Aspidochirotida</taxon>
        <taxon>Stichopodidae</taxon>
        <taxon>Apostichopus</taxon>
    </lineage>
</organism>
<dbReference type="OrthoDB" id="271273at2759"/>